<keyword evidence="3" id="KW-1185">Reference proteome</keyword>
<accession>A0A0L0F4G1</accession>
<protein>
    <submittedName>
        <fullName evidence="2">Uncharacterized protein</fullName>
    </submittedName>
</protein>
<dbReference type="EMBL" id="KQ248626">
    <property type="protein sequence ID" value="KNC71519.1"/>
    <property type="molecule type" value="Genomic_DNA"/>
</dbReference>
<reference evidence="2 3" key="1">
    <citation type="submission" date="2011-02" db="EMBL/GenBank/DDBJ databases">
        <title>The Genome Sequence of Sphaeroforma arctica JP610.</title>
        <authorList>
            <consortium name="The Broad Institute Genome Sequencing Platform"/>
            <person name="Russ C."/>
            <person name="Cuomo C."/>
            <person name="Young S.K."/>
            <person name="Zeng Q."/>
            <person name="Gargeya S."/>
            <person name="Alvarado L."/>
            <person name="Berlin A."/>
            <person name="Chapman S.B."/>
            <person name="Chen Z."/>
            <person name="Freedman E."/>
            <person name="Gellesch M."/>
            <person name="Goldberg J."/>
            <person name="Griggs A."/>
            <person name="Gujja S."/>
            <person name="Heilman E."/>
            <person name="Heiman D."/>
            <person name="Howarth C."/>
            <person name="Mehta T."/>
            <person name="Neiman D."/>
            <person name="Pearson M."/>
            <person name="Roberts A."/>
            <person name="Saif S."/>
            <person name="Shea T."/>
            <person name="Shenoy N."/>
            <person name="Sisk P."/>
            <person name="Stolte C."/>
            <person name="Sykes S."/>
            <person name="White J."/>
            <person name="Yandava C."/>
            <person name="Burger G."/>
            <person name="Gray M.W."/>
            <person name="Holland P.W.H."/>
            <person name="King N."/>
            <person name="Lang F.B.F."/>
            <person name="Roger A.J."/>
            <person name="Ruiz-Trillo I."/>
            <person name="Haas B."/>
            <person name="Nusbaum C."/>
            <person name="Birren B."/>
        </authorList>
    </citation>
    <scope>NUCLEOTIDE SEQUENCE [LARGE SCALE GENOMIC DNA]</scope>
    <source>
        <strain evidence="2 3">JP610</strain>
    </source>
</reference>
<feature type="compositionally biased region" description="Low complexity" evidence="1">
    <location>
        <begin position="37"/>
        <end position="47"/>
    </location>
</feature>
<name>A0A0L0F4G1_9EUKA</name>
<feature type="non-terminal residue" evidence="2">
    <location>
        <position position="1"/>
    </location>
</feature>
<dbReference type="Proteomes" id="UP000054560">
    <property type="component" value="Unassembled WGS sequence"/>
</dbReference>
<proteinExistence type="predicted"/>
<dbReference type="GeneID" id="25916445"/>
<feature type="region of interest" description="Disordered" evidence="1">
    <location>
        <begin position="23"/>
        <end position="100"/>
    </location>
</feature>
<gene>
    <name evidence="2" type="ORF">SARC_15941</name>
</gene>
<sequence length="130" mass="13702">FQMPSFLKRSISSLPCSQSMNVFPSNNNASATHTNDSSVTSVSLSPLPQQPPPQTALDSRKAVSIIREESSHAHSVGADKNTGMDSPMNGMNSTDGAMMHTGDMDMDDLRSGGQANAGCLGKNNNCCVIQ</sequence>
<feature type="compositionally biased region" description="Polar residues" evidence="1">
    <location>
        <begin position="23"/>
        <end position="36"/>
    </location>
</feature>
<dbReference type="AlphaFoldDB" id="A0A0L0F4G1"/>
<evidence type="ECO:0000313" key="2">
    <source>
        <dbReference type="EMBL" id="KNC71519.1"/>
    </source>
</evidence>
<evidence type="ECO:0000313" key="3">
    <source>
        <dbReference type="Proteomes" id="UP000054560"/>
    </source>
</evidence>
<feature type="compositionally biased region" description="Basic and acidic residues" evidence="1">
    <location>
        <begin position="58"/>
        <end position="72"/>
    </location>
</feature>
<dbReference type="RefSeq" id="XP_014145421.1">
    <property type="nucleotide sequence ID" value="XM_014289946.1"/>
</dbReference>
<organism evidence="2 3">
    <name type="scientific">Sphaeroforma arctica JP610</name>
    <dbReference type="NCBI Taxonomy" id="667725"/>
    <lineage>
        <taxon>Eukaryota</taxon>
        <taxon>Ichthyosporea</taxon>
        <taxon>Ichthyophonida</taxon>
        <taxon>Sphaeroforma</taxon>
    </lineage>
</organism>
<evidence type="ECO:0000256" key="1">
    <source>
        <dbReference type="SAM" id="MobiDB-lite"/>
    </source>
</evidence>